<gene>
    <name evidence="2" type="ORF">Tco_0656733</name>
</gene>
<evidence type="ECO:0000313" key="3">
    <source>
        <dbReference type="Proteomes" id="UP001151760"/>
    </source>
</evidence>
<feature type="compositionally biased region" description="Basic and acidic residues" evidence="1">
    <location>
        <begin position="151"/>
        <end position="173"/>
    </location>
</feature>
<dbReference type="Proteomes" id="UP001151760">
    <property type="component" value="Unassembled WGS sequence"/>
</dbReference>
<reference evidence="2" key="2">
    <citation type="submission" date="2022-01" db="EMBL/GenBank/DDBJ databases">
        <authorList>
            <person name="Yamashiro T."/>
            <person name="Shiraishi A."/>
            <person name="Satake H."/>
            <person name="Nakayama K."/>
        </authorList>
    </citation>
    <scope>NUCLEOTIDE SEQUENCE</scope>
</reference>
<organism evidence="2 3">
    <name type="scientific">Tanacetum coccineum</name>
    <dbReference type="NCBI Taxonomy" id="301880"/>
    <lineage>
        <taxon>Eukaryota</taxon>
        <taxon>Viridiplantae</taxon>
        <taxon>Streptophyta</taxon>
        <taxon>Embryophyta</taxon>
        <taxon>Tracheophyta</taxon>
        <taxon>Spermatophyta</taxon>
        <taxon>Magnoliopsida</taxon>
        <taxon>eudicotyledons</taxon>
        <taxon>Gunneridae</taxon>
        <taxon>Pentapetalae</taxon>
        <taxon>asterids</taxon>
        <taxon>campanulids</taxon>
        <taxon>Asterales</taxon>
        <taxon>Asteraceae</taxon>
        <taxon>Asteroideae</taxon>
        <taxon>Anthemideae</taxon>
        <taxon>Anthemidinae</taxon>
        <taxon>Tanacetum</taxon>
    </lineage>
</organism>
<feature type="region of interest" description="Disordered" evidence="1">
    <location>
        <begin position="151"/>
        <end position="203"/>
    </location>
</feature>
<protein>
    <submittedName>
        <fullName evidence="2">Uncharacterized protein</fullName>
    </submittedName>
</protein>
<evidence type="ECO:0000256" key="1">
    <source>
        <dbReference type="SAM" id="MobiDB-lite"/>
    </source>
</evidence>
<dbReference type="EMBL" id="BQNB010009326">
    <property type="protein sequence ID" value="GJS61949.1"/>
    <property type="molecule type" value="Genomic_DNA"/>
</dbReference>
<keyword evidence="3" id="KW-1185">Reference proteome</keyword>
<feature type="compositionally biased region" description="Low complexity" evidence="1">
    <location>
        <begin position="180"/>
        <end position="192"/>
    </location>
</feature>
<name>A0ABQ4X9Q1_9ASTR</name>
<sequence>MVREIGDNQKCKSWRRQDKNYMNTPITFPLVPANDASDDPLIIEAEWKARLTLTQTELVGLSGEQLIPIGKVKLEVTFRSEGLFRKTMMKFTVVRASSPYNVILGRTGMRELKAISSTIHAMIKFPTPRGIVTLVARTTPVYECRWSEKKKIEQEEKREEAEPKEQSQRSRENQRKRRCSSILLSQSRRSQSAHNSSKNAACS</sequence>
<evidence type="ECO:0000313" key="2">
    <source>
        <dbReference type="EMBL" id="GJS61949.1"/>
    </source>
</evidence>
<accession>A0ABQ4X9Q1</accession>
<proteinExistence type="predicted"/>
<reference evidence="2" key="1">
    <citation type="journal article" date="2022" name="Int. J. Mol. Sci.">
        <title>Draft Genome of Tanacetum Coccineum: Genomic Comparison of Closely Related Tanacetum-Family Plants.</title>
        <authorList>
            <person name="Yamashiro T."/>
            <person name="Shiraishi A."/>
            <person name="Nakayama K."/>
            <person name="Satake H."/>
        </authorList>
    </citation>
    <scope>NUCLEOTIDE SEQUENCE</scope>
</reference>
<feature type="compositionally biased region" description="Polar residues" evidence="1">
    <location>
        <begin position="193"/>
        <end position="203"/>
    </location>
</feature>
<dbReference type="PANTHER" id="PTHR33240:SF15">
    <property type="entry name" value="GAG-PRO-LIKE PROTEIN"/>
    <property type="match status" value="1"/>
</dbReference>
<dbReference type="PANTHER" id="PTHR33240">
    <property type="entry name" value="OS08G0508500 PROTEIN"/>
    <property type="match status" value="1"/>
</dbReference>
<comment type="caution">
    <text evidence="2">The sequence shown here is derived from an EMBL/GenBank/DDBJ whole genome shotgun (WGS) entry which is preliminary data.</text>
</comment>